<keyword evidence="1" id="KW-0732">Signal</keyword>
<gene>
    <name evidence="3" type="ORF">G1C96_1185</name>
</gene>
<organism evidence="3 4">
    <name type="scientific">Bifidobacterium moraviense</name>
    <dbReference type="NCBI Taxonomy" id="2675323"/>
    <lineage>
        <taxon>Bacteria</taxon>
        <taxon>Bacillati</taxon>
        <taxon>Actinomycetota</taxon>
        <taxon>Actinomycetes</taxon>
        <taxon>Bifidobacteriales</taxon>
        <taxon>Bifidobacteriaceae</taxon>
        <taxon>Bifidobacterium</taxon>
    </lineage>
</organism>
<dbReference type="Pfam" id="PF18885">
    <property type="entry name" value="DUF5648"/>
    <property type="match status" value="1"/>
</dbReference>
<feature type="domain" description="DUF5648" evidence="2">
    <location>
        <begin position="1210"/>
        <end position="1340"/>
    </location>
</feature>
<dbReference type="EMBL" id="JAAIIH010000008">
    <property type="protein sequence ID" value="NMN00606.1"/>
    <property type="molecule type" value="Genomic_DNA"/>
</dbReference>
<reference evidence="3 4" key="1">
    <citation type="submission" date="2020-02" db="EMBL/GenBank/DDBJ databases">
        <title>Characterization of phylogenetic diversity of novel bifidobacterial species isolated in Czech ZOOs.</title>
        <authorList>
            <person name="Lugli G.A."/>
            <person name="Vera N.B."/>
            <person name="Ventura M."/>
        </authorList>
    </citation>
    <scope>NUCLEOTIDE SEQUENCE [LARGE SCALE GENOMIC DNA]</scope>
    <source>
        <strain evidence="3 4">DSM 109958</strain>
    </source>
</reference>
<sequence>MTTRTRLVASLAAIATLGAGLAAAAPATAATGTGGDASASSEIQVGPSWTDVDGNIVEAHGGAANKYNESEFGIDVTGDGDTDDDVYLLYGEKKTNATRPVDGINGYWSTDLEHWHYMGNVLRTHNVLPDKVITITGNQSYTDYDSQQYFADHKISQDGKTTSYAAGSQKYTVLDEANLQELKDLANSGADTEDAKSAKAFVEPYVKTRDANGKALEYYEDDLRLGFEYLYGMYNIVERPKVVYNKATKQFVAIFHSDGATNANGDRISWIEGLTNSGLGATGGKEYFAQNGNTGSRYSRAQIGYAVSDSPFGPFRMVNSTRMNFDKSLHATRFGESRDMTVFVDYGHDVNNDGVDDAYAVYSSEMNAKMYISLLNKDYTGPIADGNSEPESDHTWRSRVLPDNSREASALFYWDGWYYMITSGTNGWNSTPVIYYRAKSVLQDAVWEKLGNPFTGDNPSMGYDSQPTYVIAKDQEKGQFIYMGDRWVVDSKTGSAGKNSKLIWLPIELTDDDSAPIRISGRASWNPFDDSLYAAPKNYGSLVLERGSLLPSTLSIGGKDVAVTWADGADDQVAAASAGDTLQLNFTADGERYVASVQVIAAGLTYFIDSGAKDAASASEYAAVQAAVRGLKNQTPDQVSDGTSWGYVSTNVVAKNDAGDGKDDTGLYTNNNGDVISYRLPLDAGSYTITAGFHDWWAQWTDNRTVQLSVSGETATAAADAQSGVIATGDTVTITNNKVQQNATGSVSFTLDKAQTVTFSVTRTAASKADPILSWLTVAQQAKSLGSIGVTKGGALPETVTIDGKDVKVTWSDASRRLAASAAATVADLGIAGTTETGAPVTATALSVPAGTVYFADSGATATGVTATPDYDAVKAALGDQLLNADAADRQWDGKTDGPTWGWSGGGTGAGVTSATATDWGNSFIAADYDAKNGQITYHLTLPAGRYDIGAVQSPLKYPNGMYSTVTIGDQTIGARKVVSGMSDANRTVVQSVEVPEDAVVDVTVGTDGNSGYNVRLAAVWAARTGDIAPDVDKAALQQKVNDVAAEIASGALKADDYTTTSWDNLIKRLDAAKTVIADQDAAQDAVDAALDALAKARAGLIKDAGTSGGNGGGTTIISKKQATITGVTAADAWFDGQPHAGFAGTATSEFKGAYEITYTGSGTTKYGPSAAAPTAAGTYRVTISVPSSDPTWHGSLMMEFAIRSGSTVVSRFYSAGANRHMWTASAAESGVLPGMGWGTEGDAFTMDAQTGVPVYRLYDPAGNQHLWTTSTEERDHLLANGWNDEDIAFYENPTATVDVYRLYNPYTGEHLWTTSLLERDSLWSQSGGEWTYEGVAFKAMAQE</sequence>
<feature type="signal peptide" evidence="1">
    <location>
        <begin position="1"/>
        <end position="24"/>
    </location>
</feature>
<feature type="chain" id="PRO_5030916086" evidence="1">
    <location>
        <begin position="25"/>
        <end position="1344"/>
    </location>
</feature>
<dbReference type="Gene3D" id="1.20.1270.70">
    <property type="entry name" value="Designed single chain three-helix bundle"/>
    <property type="match status" value="1"/>
</dbReference>
<dbReference type="Gene3D" id="2.115.10.20">
    <property type="entry name" value="Glycosyl hydrolase domain, family 43"/>
    <property type="match status" value="1"/>
</dbReference>
<evidence type="ECO:0000313" key="3">
    <source>
        <dbReference type="EMBL" id="NMN00606.1"/>
    </source>
</evidence>
<dbReference type="PROSITE" id="PS51318">
    <property type="entry name" value="TAT"/>
    <property type="match status" value="1"/>
</dbReference>
<evidence type="ECO:0000259" key="2">
    <source>
        <dbReference type="Pfam" id="PF18885"/>
    </source>
</evidence>
<dbReference type="SUPFAM" id="SSF75005">
    <property type="entry name" value="Arabinanase/levansucrase/invertase"/>
    <property type="match status" value="1"/>
</dbReference>
<dbReference type="PANTHER" id="PTHR22925">
    <property type="entry name" value="GLYCOSYL HYDROLASE 43 FAMILY MEMBER"/>
    <property type="match status" value="1"/>
</dbReference>
<keyword evidence="4" id="KW-1185">Reference proteome</keyword>
<dbReference type="InterPro" id="IPR006311">
    <property type="entry name" value="TAT_signal"/>
</dbReference>
<evidence type="ECO:0000313" key="4">
    <source>
        <dbReference type="Proteomes" id="UP000588277"/>
    </source>
</evidence>
<dbReference type="PANTHER" id="PTHR22925:SF3">
    <property type="entry name" value="GLYCOSYL HYDROLASE FAMILY PROTEIN 43"/>
    <property type="match status" value="1"/>
</dbReference>
<comment type="caution">
    <text evidence="3">The sequence shown here is derived from an EMBL/GenBank/DDBJ whole genome shotgun (WGS) entry which is preliminary data.</text>
</comment>
<evidence type="ECO:0000256" key="1">
    <source>
        <dbReference type="SAM" id="SignalP"/>
    </source>
</evidence>
<dbReference type="Proteomes" id="UP000588277">
    <property type="component" value="Unassembled WGS sequence"/>
</dbReference>
<dbReference type="InterPro" id="IPR023296">
    <property type="entry name" value="Glyco_hydro_beta-prop_sf"/>
</dbReference>
<dbReference type="InterPro" id="IPR043708">
    <property type="entry name" value="DUF5648"/>
</dbReference>
<protein>
    <submittedName>
        <fullName evidence="3">S-layer protein</fullName>
    </submittedName>
</protein>
<name>A0A7Y0HXV7_9BIFI</name>
<dbReference type="RefSeq" id="WP_169275753.1">
    <property type="nucleotide sequence ID" value="NZ_JAAIIH010000008.1"/>
</dbReference>
<proteinExistence type="predicted"/>
<accession>A0A7Y0HXV7</accession>